<dbReference type="GO" id="GO:0043565">
    <property type="term" value="F:sequence-specific DNA binding"/>
    <property type="evidence" value="ECO:0007669"/>
    <property type="project" value="EnsemblPlants"/>
</dbReference>
<feature type="domain" description="HTH myb-type" evidence="7">
    <location>
        <begin position="317"/>
        <end position="377"/>
    </location>
</feature>
<evidence type="ECO:0000313" key="9">
    <source>
        <dbReference type="Proteomes" id="UP000032180"/>
    </source>
</evidence>
<dbReference type="InterPro" id="IPR006447">
    <property type="entry name" value="Myb_dom_plants"/>
</dbReference>
<dbReference type="Pfam" id="PF26575">
    <property type="entry name" value="HHO5_N"/>
    <property type="match status" value="1"/>
</dbReference>
<reference evidence="8 9" key="1">
    <citation type="submission" date="2012-08" db="EMBL/GenBank/DDBJ databases">
        <title>Oryza genome evolution.</title>
        <authorList>
            <person name="Wing R.A."/>
        </authorList>
    </citation>
    <scope>NUCLEOTIDE SEQUENCE</scope>
</reference>
<evidence type="ECO:0000256" key="2">
    <source>
        <dbReference type="ARBA" id="ARBA00023015"/>
    </source>
</evidence>
<evidence type="ECO:0000259" key="7">
    <source>
        <dbReference type="PROSITE" id="PS51294"/>
    </source>
</evidence>
<name>A0A0D9VFE9_9ORYZ</name>
<dbReference type="HOGENOM" id="CLU_036551_0_0_1"/>
<feature type="compositionally biased region" description="Basic and acidic residues" evidence="6">
    <location>
        <begin position="466"/>
        <end position="475"/>
    </location>
</feature>
<feature type="compositionally biased region" description="Low complexity" evidence="6">
    <location>
        <begin position="264"/>
        <end position="277"/>
    </location>
</feature>
<dbReference type="PANTHER" id="PTHR31003:SF16">
    <property type="entry name" value="TRANSCRIPTION FACTOR HHO2"/>
    <property type="match status" value="1"/>
</dbReference>
<accession>A0A0D9VFE9</accession>
<evidence type="ECO:0000256" key="4">
    <source>
        <dbReference type="ARBA" id="ARBA00023163"/>
    </source>
</evidence>
<dbReference type="InterPro" id="IPR009057">
    <property type="entry name" value="Homeodomain-like_sf"/>
</dbReference>
<keyword evidence="5" id="KW-0539">Nucleus</keyword>
<dbReference type="InterPro" id="IPR044787">
    <property type="entry name" value="HHO5-like"/>
</dbReference>
<keyword evidence="3" id="KW-0238">DNA-binding</keyword>
<dbReference type="Pfam" id="PF00249">
    <property type="entry name" value="Myb_DNA-binding"/>
    <property type="match status" value="1"/>
</dbReference>
<evidence type="ECO:0000256" key="5">
    <source>
        <dbReference type="ARBA" id="ARBA00023242"/>
    </source>
</evidence>
<dbReference type="PANTHER" id="PTHR31003">
    <property type="entry name" value="MYB FAMILY TRANSCRIPTION FACTOR"/>
    <property type="match status" value="1"/>
</dbReference>
<evidence type="ECO:0000313" key="8">
    <source>
        <dbReference type="EnsemblPlants" id="LPERR02G11880.1"/>
    </source>
</evidence>
<feature type="compositionally biased region" description="Basic and acidic residues" evidence="6">
    <location>
        <begin position="282"/>
        <end position="309"/>
    </location>
</feature>
<dbReference type="GO" id="GO:0003700">
    <property type="term" value="F:DNA-binding transcription factor activity"/>
    <property type="evidence" value="ECO:0007669"/>
    <property type="project" value="InterPro"/>
</dbReference>
<keyword evidence="2" id="KW-0805">Transcription regulation</keyword>
<proteinExistence type="predicted"/>
<dbReference type="InterPro" id="IPR001005">
    <property type="entry name" value="SANT/Myb"/>
</dbReference>
<evidence type="ECO:0000256" key="3">
    <source>
        <dbReference type="ARBA" id="ARBA00023125"/>
    </source>
</evidence>
<feature type="compositionally biased region" description="Low complexity" evidence="6">
    <location>
        <begin position="478"/>
        <end position="496"/>
    </location>
</feature>
<dbReference type="Gene3D" id="1.10.10.60">
    <property type="entry name" value="Homeodomain-like"/>
    <property type="match status" value="1"/>
</dbReference>
<evidence type="ECO:0000256" key="1">
    <source>
        <dbReference type="ARBA" id="ARBA00004123"/>
    </source>
</evidence>
<dbReference type="GO" id="GO:0005634">
    <property type="term" value="C:nucleus"/>
    <property type="evidence" value="ECO:0007669"/>
    <property type="project" value="UniProtKB-SubCell"/>
</dbReference>
<reference evidence="9" key="2">
    <citation type="submission" date="2013-12" db="EMBL/GenBank/DDBJ databases">
        <authorList>
            <person name="Yu Y."/>
            <person name="Lee S."/>
            <person name="de Baynast K."/>
            <person name="Wissotski M."/>
            <person name="Liu L."/>
            <person name="Talag J."/>
            <person name="Goicoechea J."/>
            <person name="Angelova A."/>
            <person name="Jetty R."/>
            <person name="Kudrna D."/>
            <person name="Golser W."/>
            <person name="Rivera L."/>
            <person name="Zhang J."/>
            <person name="Wing R."/>
        </authorList>
    </citation>
    <scope>NUCLEOTIDE SEQUENCE</scope>
</reference>
<dbReference type="FunFam" id="1.10.10.60:FF:000002">
    <property type="entry name" value="Myb family transcription factor"/>
    <property type="match status" value="1"/>
</dbReference>
<dbReference type="NCBIfam" id="TIGR01557">
    <property type="entry name" value="myb_SHAQKYF"/>
    <property type="match status" value="1"/>
</dbReference>
<organism evidence="8 9">
    <name type="scientific">Leersia perrieri</name>
    <dbReference type="NCBI Taxonomy" id="77586"/>
    <lineage>
        <taxon>Eukaryota</taxon>
        <taxon>Viridiplantae</taxon>
        <taxon>Streptophyta</taxon>
        <taxon>Embryophyta</taxon>
        <taxon>Tracheophyta</taxon>
        <taxon>Spermatophyta</taxon>
        <taxon>Magnoliopsida</taxon>
        <taxon>Liliopsida</taxon>
        <taxon>Poales</taxon>
        <taxon>Poaceae</taxon>
        <taxon>BOP clade</taxon>
        <taxon>Oryzoideae</taxon>
        <taxon>Oryzeae</taxon>
        <taxon>Oryzinae</taxon>
        <taxon>Leersia</taxon>
    </lineage>
</organism>
<dbReference type="Gramene" id="LPERR02G11880.1">
    <property type="protein sequence ID" value="LPERR02G11880.1"/>
    <property type="gene ID" value="LPERR02G11880"/>
</dbReference>
<evidence type="ECO:0000256" key="6">
    <source>
        <dbReference type="SAM" id="MobiDB-lite"/>
    </source>
</evidence>
<protein>
    <recommendedName>
        <fullName evidence="7">HTH myb-type domain-containing protein</fullName>
    </recommendedName>
</protein>
<dbReference type="InterPro" id="IPR058673">
    <property type="entry name" value="HHO5-like_N"/>
</dbReference>
<comment type="subcellular location">
    <subcellularLocation>
        <location evidence="1">Nucleus</location>
    </subcellularLocation>
</comment>
<keyword evidence="9" id="KW-1185">Reference proteome</keyword>
<dbReference type="GO" id="GO:0045892">
    <property type="term" value="P:negative regulation of DNA-templated transcription"/>
    <property type="evidence" value="ECO:0007669"/>
    <property type="project" value="EnsemblPlants"/>
</dbReference>
<feature type="compositionally biased region" description="Basic and acidic residues" evidence="6">
    <location>
        <begin position="175"/>
        <end position="202"/>
    </location>
</feature>
<dbReference type="eggNOG" id="ENOG502QSXV">
    <property type="taxonomic scope" value="Eukaryota"/>
</dbReference>
<keyword evidence="4" id="KW-0804">Transcription</keyword>
<dbReference type="InterPro" id="IPR017930">
    <property type="entry name" value="Myb_dom"/>
</dbReference>
<feature type="region of interest" description="Disordered" evidence="6">
    <location>
        <begin position="137"/>
        <end position="324"/>
    </location>
</feature>
<dbReference type="SUPFAM" id="SSF46689">
    <property type="entry name" value="Homeodomain-like"/>
    <property type="match status" value="1"/>
</dbReference>
<feature type="region of interest" description="Disordered" evidence="6">
    <location>
        <begin position="442"/>
        <end position="496"/>
    </location>
</feature>
<dbReference type="Proteomes" id="UP000032180">
    <property type="component" value="Chromosome 2"/>
</dbReference>
<sequence length="496" mass="53844">MESPAEYSPHLLHFTNLRPSQPARSPVHSTRRHLPCVRRDDTPVRKRFAPYATPRPRFPSLPFFLPFPSSSSHRIDGNRNLSRRRSMEVGRDGARRRCREYLVALEEERRKIQVFQRELPLCFDLVTQTIEGMRSQMDGAGSEETVSDQGPPPVLEEFIPLKPSLSLSSDEDEESTHAKKEEAAETSERHSPPQPEASKKVTPDWLQSVQLWSQEPHPSSPTPTPTPLAKDVPCKPVALNARKGGGAFHPFEKEKQRVAAELPASSTTAAAAASSTAVGDSGGDKATTDDETENHRDETDKVDAKDKEGQSQSSTQANRKPRRCWAPELHRRFLQALQQLGGSHVATPKQIRELMKVDGLTNDEVKSHLQKYRLHTRRPSSTGHSSAGAGAGAAVVAPPAPQFVVVGSIWVPPPEYAAAAAAQHAAAAADASGSANPVYAPVAMLPPGLQPHSHRKQQQQQGQRSHVSEGRRSGDAGDGSSSSPAVSSSSTQTTSA</sequence>
<reference evidence="8" key="3">
    <citation type="submission" date="2015-04" db="UniProtKB">
        <authorList>
            <consortium name="EnsemblPlants"/>
        </authorList>
    </citation>
    <scope>IDENTIFICATION</scope>
</reference>
<dbReference type="PROSITE" id="PS51294">
    <property type="entry name" value="HTH_MYB"/>
    <property type="match status" value="1"/>
</dbReference>
<dbReference type="AlphaFoldDB" id="A0A0D9VFE9"/>
<dbReference type="EnsemblPlants" id="LPERR02G11880.1">
    <property type="protein sequence ID" value="LPERR02G11880.1"/>
    <property type="gene ID" value="LPERR02G11880"/>
</dbReference>